<name>A0A562J3N0_9BACI</name>
<evidence type="ECO:0000313" key="2">
    <source>
        <dbReference type="Proteomes" id="UP000318667"/>
    </source>
</evidence>
<reference evidence="1 2" key="1">
    <citation type="journal article" date="2015" name="Stand. Genomic Sci.">
        <title>Genomic Encyclopedia of Bacterial and Archaeal Type Strains, Phase III: the genomes of soil and plant-associated and newly described type strains.</title>
        <authorList>
            <person name="Whitman W.B."/>
            <person name="Woyke T."/>
            <person name="Klenk H.P."/>
            <person name="Zhou Y."/>
            <person name="Lilburn T.G."/>
            <person name="Beck B.J."/>
            <person name="De Vos P."/>
            <person name="Vandamme P."/>
            <person name="Eisen J.A."/>
            <person name="Garrity G."/>
            <person name="Hugenholtz P."/>
            <person name="Kyrpides N.C."/>
        </authorList>
    </citation>
    <scope>NUCLEOTIDE SEQUENCE [LARGE SCALE GENOMIC DNA]</scope>
    <source>
        <strain evidence="1 2">CGMCC 1.10115</strain>
    </source>
</reference>
<keyword evidence="2" id="KW-1185">Reference proteome</keyword>
<protein>
    <submittedName>
        <fullName evidence="1">Uncharacterized protein</fullName>
    </submittedName>
</protein>
<proteinExistence type="predicted"/>
<evidence type="ECO:0000313" key="1">
    <source>
        <dbReference type="EMBL" id="TWH77839.1"/>
    </source>
</evidence>
<accession>A0A562J3N0</accession>
<dbReference type="AlphaFoldDB" id="A0A562J3N0"/>
<gene>
    <name evidence="1" type="ORF">IQ19_05543</name>
</gene>
<dbReference type="Proteomes" id="UP000318667">
    <property type="component" value="Unassembled WGS sequence"/>
</dbReference>
<dbReference type="EMBL" id="VLKI01000037">
    <property type="protein sequence ID" value="TWH77839.1"/>
    <property type="molecule type" value="Genomic_DNA"/>
</dbReference>
<organism evidence="1 2">
    <name type="scientific">Cytobacillus oceanisediminis</name>
    <dbReference type="NCBI Taxonomy" id="665099"/>
    <lineage>
        <taxon>Bacteria</taxon>
        <taxon>Bacillati</taxon>
        <taxon>Bacillota</taxon>
        <taxon>Bacilli</taxon>
        <taxon>Bacillales</taxon>
        <taxon>Bacillaceae</taxon>
        <taxon>Cytobacillus</taxon>
    </lineage>
</organism>
<dbReference type="OrthoDB" id="2897099at2"/>
<dbReference type="RefSeq" id="WP_144546791.1">
    <property type="nucleotide sequence ID" value="NZ_CBCSDC010000079.1"/>
</dbReference>
<sequence>MKPKFCPNCGKELIDESFHLKSFSSLIFNEGKENELLVPVKGWGIDCFHCNWEGEIIPSENG</sequence>
<dbReference type="GeneID" id="65406597"/>
<comment type="caution">
    <text evidence="1">The sequence shown here is derived from an EMBL/GenBank/DDBJ whole genome shotgun (WGS) entry which is preliminary data.</text>
</comment>